<sequence>MMRALLFACLLPTVASAASFDCDKVRSPLEKAVCADPELSALDSKIANTYNAARQRLSPEGNKILRDGQRQWLHFVGDLCFAPRNAQEIGICLNSEYAARLKQLSTAAISIGPYLFSRSDSFSAKTHDDDGQVYKLKSSAPRIDAPLSVAAVEWNSMVAKRVTNAMKSGCDAGHGDEQLDAEVTYATANTVSIKTTSWEDCHGTAHGNGSTVSLTYMLAPKLHALEAADLFDMDTSWKDFLTQRSYEALEKKAGGTRILRSNVEQAVVNVLGWTLTQDGLLITIDPYAVLAYAYGTTKVSIAWSDLKPFLAHNAPVPPQT</sequence>
<keyword evidence="5" id="KW-1185">Reference proteome</keyword>
<dbReference type="PANTHER" id="PTHR37549:SF1">
    <property type="entry name" value="LIPOPROTEIN LPRI"/>
    <property type="match status" value="1"/>
</dbReference>
<protein>
    <submittedName>
        <fullName evidence="4">DUF3298 domain-containing protein</fullName>
    </submittedName>
</protein>
<proteinExistence type="predicted"/>
<dbReference type="GO" id="GO:0005576">
    <property type="term" value="C:extracellular region"/>
    <property type="evidence" value="ECO:0007669"/>
    <property type="project" value="TreeGrafter"/>
</dbReference>
<feature type="domain" description="Lysozyme inhibitor LprI-like N-terminal" evidence="2">
    <location>
        <begin position="30"/>
        <end position="104"/>
    </location>
</feature>
<evidence type="ECO:0000313" key="4">
    <source>
        <dbReference type="EMBL" id="QXI26208.1"/>
    </source>
</evidence>
<feature type="chain" id="PRO_5038352373" evidence="1">
    <location>
        <begin position="18"/>
        <end position="320"/>
    </location>
</feature>
<dbReference type="PANTHER" id="PTHR37549">
    <property type="entry name" value="LIPOPROTEIN LPRI"/>
    <property type="match status" value="1"/>
</dbReference>
<dbReference type="RefSeq" id="WP_186678983.1">
    <property type="nucleotide sequence ID" value="NZ_CP077093.1"/>
</dbReference>
<dbReference type="KEGG" id="pvw:HU752_019855"/>
<dbReference type="InterPro" id="IPR052755">
    <property type="entry name" value="Lysozyme_Inhibitor_LprI"/>
</dbReference>
<organism evidence="4 5">
    <name type="scientific">Pseudomonas vanderleydeniana</name>
    <dbReference type="NCBI Taxonomy" id="2745495"/>
    <lineage>
        <taxon>Bacteria</taxon>
        <taxon>Pseudomonadati</taxon>
        <taxon>Pseudomonadota</taxon>
        <taxon>Gammaproteobacteria</taxon>
        <taxon>Pseudomonadales</taxon>
        <taxon>Pseudomonadaceae</taxon>
        <taxon>Pseudomonas</taxon>
    </lineage>
</organism>
<dbReference type="InterPro" id="IPR037126">
    <property type="entry name" value="PdaC/RsiV-like_sf"/>
</dbReference>
<dbReference type="EMBL" id="CP077093">
    <property type="protein sequence ID" value="QXI26208.1"/>
    <property type="molecule type" value="Genomic_DNA"/>
</dbReference>
<accession>A0A9E6PGT9</accession>
<dbReference type="InterPro" id="IPR021729">
    <property type="entry name" value="DUF3298"/>
</dbReference>
<dbReference type="Gene3D" id="1.20.1270.180">
    <property type="match status" value="1"/>
</dbReference>
<feature type="domain" description="DUF3298" evidence="3">
    <location>
        <begin position="228"/>
        <end position="304"/>
    </location>
</feature>
<reference evidence="4 5" key="1">
    <citation type="journal article" date="2020" name="Microorganisms">
        <title>Reliable Identification of Environmental Pseudomonas Isolates Using the rpoD Gene.</title>
        <authorList>
            <consortium name="The Broad Institute Genome Sequencing Platform"/>
            <person name="Girard L."/>
            <person name="Lood C."/>
            <person name="Rokni-Zadeh H."/>
            <person name="van Noort V."/>
            <person name="Lavigne R."/>
            <person name="De Mot R."/>
        </authorList>
    </citation>
    <scope>NUCLEOTIDE SEQUENCE [LARGE SCALE GENOMIC DNA]</scope>
    <source>
        <strain evidence="4 5">RW8P3</strain>
    </source>
</reference>
<dbReference type="Pfam" id="PF07007">
    <property type="entry name" value="LprI"/>
    <property type="match status" value="1"/>
</dbReference>
<dbReference type="Proteomes" id="UP000634530">
    <property type="component" value="Chromosome"/>
</dbReference>
<name>A0A9E6PGT9_9PSED</name>
<dbReference type="AlphaFoldDB" id="A0A9E6PGT9"/>
<dbReference type="Pfam" id="PF11738">
    <property type="entry name" value="DUF3298"/>
    <property type="match status" value="1"/>
</dbReference>
<evidence type="ECO:0000259" key="2">
    <source>
        <dbReference type="Pfam" id="PF07007"/>
    </source>
</evidence>
<evidence type="ECO:0000259" key="3">
    <source>
        <dbReference type="Pfam" id="PF11738"/>
    </source>
</evidence>
<dbReference type="Gene3D" id="3.90.640.20">
    <property type="entry name" value="Heat-shock cognate protein, ATPase"/>
    <property type="match status" value="1"/>
</dbReference>
<keyword evidence="1" id="KW-0732">Signal</keyword>
<feature type="signal peptide" evidence="1">
    <location>
        <begin position="1"/>
        <end position="17"/>
    </location>
</feature>
<evidence type="ECO:0000313" key="5">
    <source>
        <dbReference type="Proteomes" id="UP000634530"/>
    </source>
</evidence>
<evidence type="ECO:0000256" key="1">
    <source>
        <dbReference type="SAM" id="SignalP"/>
    </source>
</evidence>
<gene>
    <name evidence="4" type="ORF">HU752_019855</name>
</gene>
<reference evidence="4 5" key="2">
    <citation type="journal article" date="2021" name="Microorganisms">
        <title>The Ever-Expanding Pseudomonas Genus: Description of 43 New Species and Partition of the Pseudomonas putida Group.</title>
        <authorList>
            <person name="Girard L."/>
            <person name="Lood C."/>
            <person name="Hofte M."/>
            <person name="Vandamme P."/>
            <person name="Rokni-Zadeh H."/>
            <person name="van Noort V."/>
            <person name="Lavigne R."/>
            <person name="De Mot R."/>
        </authorList>
    </citation>
    <scope>NUCLEOTIDE SEQUENCE [LARGE SCALE GENOMIC DNA]</scope>
    <source>
        <strain evidence="4 5">RW8P3</strain>
    </source>
</reference>
<dbReference type="InterPro" id="IPR009739">
    <property type="entry name" value="LprI-like_N"/>
</dbReference>